<protein>
    <submittedName>
        <fullName evidence="2">Uncharacterized protein</fullName>
    </submittedName>
</protein>
<sequence>MTAAGLARLSSSSSSDGERTPTPTPTTATTTIRTGTYFCSLLFFLLTDVKMRLFICFNLLVQVRLKH</sequence>
<evidence type="ECO:0000313" key="3">
    <source>
        <dbReference type="Proteomes" id="UP000026960"/>
    </source>
</evidence>
<dbReference type="AlphaFoldDB" id="A0A0D3HHB9"/>
<accession>A0A0D3HHB9</accession>
<organism evidence="2">
    <name type="scientific">Oryza barthii</name>
    <dbReference type="NCBI Taxonomy" id="65489"/>
    <lineage>
        <taxon>Eukaryota</taxon>
        <taxon>Viridiplantae</taxon>
        <taxon>Streptophyta</taxon>
        <taxon>Embryophyta</taxon>
        <taxon>Tracheophyta</taxon>
        <taxon>Spermatophyta</taxon>
        <taxon>Magnoliopsida</taxon>
        <taxon>Liliopsida</taxon>
        <taxon>Poales</taxon>
        <taxon>Poaceae</taxon>
        <taxon>BOP clade</taxon>
        <taxon>Oryzoideae</taxon>
        <taxon>Oryzeae</taxon>
        <taxon>Oryzinae</taxon>
        <taxon>Oryza</taxon>
    </lineage>
</organism>
<proteinExistence type="predicted"/>
<dbReference type="EnsemblPlants" id="OBART11G00680.1">
    <property type="protein sequence ID" value="OBART11G00680.1"/>
    <property type="gene ID" value="OBART11G00680"/>
</dbReference>
<dbReference type="Gramene" id="OBART11G00680.1">
    <property type="protein sequence ID" value="OBART11G00680.1"/>
    <property type="gene ID" value="OBART11G00680"/>
</dbReference>
<dbReference type="Proteomes" id="UP000026960">
    <property type="component" value="Chromosome 11"/>
</dbReference>
<dbReference type="HOGENOM" id="CLU_2816422_0_0_1"/>
<name>A0A0D3HHB9_9ORYZ</name>
<evidence type="ECO:0000256" key="1">
    <source>
        <dbReference type="SAM" id="MobiDB-lite"/>
    </source>
</evidence>
<keyword evidence="3" id="KW-1185">Reference proteome</keyword>
<feature type="region of interest" description="Disordered" evidence="1">
    <location>
        <begin position="1"/>
        <end position="29"/>
    </location>
</feature>
<reference evidence="2" key="1">
    <citation type="journal article" date="2009" name="Rice">
        <title>De Novo Next Generation Sequencing of Plant Genomes.</title>
        <authorList>
            <person name="Rounsley S."/>
            <person name="Marri P.R."/>
            <person name="Yu Y."/>
            <person name="He R."/>
            <person name="Sisneros N."/>
            <person name="Goicoechea J.L."/>
            <person name="Lee S.J."/>
            <person name="Angelova A."/>
            <person name="Kudrna D."/>
            <person name="Luo M."/>
            <person name="Affourtit J."/>
            <person name="Desany B."/>
            <person name="Knight J."/>
            <person name="Niazi F."/>
            <person name="Egholm M."/>
            <person name="Wing R.A."/>
        </authorList>
    </citation>
    <scope>NUCLEOTIDE SEQUENCE [LARGE SCALE GENOMIC DNA]</scope>
    <source>
        <strain evidence="2">cv. IRGC 105608</strain>
    </source>
</reference>
<dbReference type="PaxDb" id="65489-OBART11G00680.1"/>
<reference evidence="2" key="2">
    <citation type="submission" date="2015-03" db="UniProtKB">
        <authorList>
            <consortium name="EnsemblPlants"/>
        </authorList>
    </citation>
    <scope>IDENTIFICATION</scope>
</reference>
<evidence type="ECO:0000313" key="2">
    <source>
        <dbReference type="EnsemblPlants" id="OBART11G00680.1"/>
    </source>
</evidence>